<dbReference type="EMBL" id="LT934425">
    <property type="protein sequence ID" value="SOH06383.1"/>
    <property type="molecule type" value="Genomic_DNA"/>
</dbReference>
<evidence type="ECO:0000313" key="2">
    <source>
        <dbReference type="EMBL" id="SOH06383.1"/>
    </source>
</evidence>
<accession>A0A2C9CLB8</accession>
<name>A0A2C9CLB8_KUEST</name>
<dbReference type="Proteomes" id="UP000221734">
    <property type="component" value="Chromosome Kuenenia_stuttgartiensis_MBR1"/>
</dbReference>
<protein>
    <submittedName>
        <fullName evidence="2">Putative orf</fullName>
    </submittedName>
</protein>
<dbReference type="Pfam" id="PF25778">
    <property type="entry name" value="DUF7948"/>
    <property type="match status" value="1"/>
</dbReference>
<keyword evidence="3" id="KW-1185">Reference proteome</keyword>
<feature type="domain" description="DUF7948" evidence="1">
    <location>
        <begin position="116"/>
        <end position="306"/>
    </location>
</feature>
<dbReference type="KEGG" id="kst:KSMBR1_3911"/>
<dbReference type="RefSeq" id="WP_099326795.1">
    <property type="nucleotide sequence ID" value="NZ_LT934425.1"/>
</dbReference>
<dbReference type="OrthoDB" id="253958at2"/>
<dbReference type="AlphaFoldDB" id="A0A2C9CLB8"/>
<sequence length="428" mass="47412">MCRVVRLWCTLFFIALAVGIYTDIGHGMEDAVSADYEWDIGVHSDPVFTINGRAVNVPAQPCRSVERNQQSGSNILNDLNGLNGLFIPEDVSGTPEPGEAVRTSVQESYGKLPLYFIQNDGQVDERVQYYEKGSGQGMFFTKKGIYLSLTRSKKTESANPRSAIPSPQPQEHIRLFPLGANKDPGIIAEDMQECKINYFVGSPEKWRTNIPTFGAVEYKNIYDGVDMRFYGNNRQMEYDVIVKPGVSPSRVQLCYEGIEDLRIREDGDMEIILKEGSIIHKKPYIYQIIDGEKREIEGSFRILNRVCGLDESHPAPAEWTERTQPGHQVEVIHRKDAKGAEPAINLTTPKAPPPNPLQRGTDPRPVLAQCLALPGTLQRVADIYLPLVGVKALAEPQDTLLVDTCPPLAGVKGVEGTDTCATIGTVQK</sequence>
<gene>
    <name evidence="2" type="ORF">KSMBR1_3911</name>
</gene>
<evidence type="ECO:0000259" key="1">
    <source>
        <dbReference type="Pfam" id="PF25778"/>
    </source>
</evidence>
<dbReference type="InterPro" id="IPR057708">
    <property type="entry name" value="DUF7948"/>
</dbReference>
<proteinExistence type="predicted"/>
<reference evidence="3" key="1">
    <citation type="submission" date="2017-10" db="EMBL/GenBank/DDBJ databases">
        <authorList>
            <person name="Frank J."/>
        </authorList>
    </citation>
    <scope>NUCLEOTIDE SEQUENCE [LARGE SCALE GENOMIC DNA]</scope>
</reference>
<evidence type="ECO:0000313" key="3">
    <source>
        <dbReference type="Proteomes" id="UP000221734"/>
    </source>
</evidence>
<organism evidence="2 3">
    <name type="scientific">Kuenenia stuttgartiensis</name>
    <dbReference type="NCBI Taxonomy" id="174633"/>
    <lineage>
        <taxon>Bacteria</taxon>
        <taxon>Pseudomonadati</taxon>
        <taxon>Planctomycetota</taxon>
        <taxon>Candidatus Brocadiia</taxon>
        <taxon>Candidatus Brocadiales</taxon>
        <taxon>Candidatus Brocadiaceae</taxon>
        <taxon>Candidatus Kuenenia</taxon>
    </lineage>
</organism>